<comment type="caution">
    <text evidence="1">The sequence shown here is derived from an EMBL/GenBank/DDBJ whole genome shotgun (WGS) entry which is preliminary data.</text>
</comment>
<evidence type="ECO:0000313" key="1">
    <source>
        <dbReference type="EMBL" id="HJA72402.1"/>
    </source>
</evidence>
<proteinExistence type="predicted"/>
<name>A0A9D2HKA3_9FIRM</name>
<dbReference type="Proteomes" id="UP000823900">
    <property type="component" value="Unassembled WGS sequence"/>
</dbReference>
<dbReference type="AlphaFoldDB" id="A0A9D2HKA3"/>
<protein>
    <submittedName>
        <fullName evidence="1">Uncharacterized protein</fullName>
    </submittedName>
</protein>
<accession>A0A9D2HKA3</accession>
<evidence type="ECO:0000313" key="2">
    <source>
        <dbReference type="Proteomes" id="UP000823900"/>
    </source>
</evidence>
<reference evidence="1" key="1">
    <citation type="journal article" date="2021" name="PeerJ">
        <title>Extensive microbial diversity within the chicken gut microbiome revealed by metagenomics and culture.</title>
        <authorList>
            <person name="Gilroy R."/>
            <person name="Ravi A."/>
            <person name="Getino M."/>
            <person name="Pursley I."/>
            <person name="Horton D.L."/>
            <person name="Alikhan N.F."/>
            <person name="Baker D."/>
            <person name="Gharbi K."/>
            <person name="Hall N."/>
            <person name="Watson M."/>
            <person name="Adriaenssens E.M."/>
            <person name="Foster-Nyarko E."/>
            <person name="Jarju S."/>
            <person name="Secka A."/>
            <person name="Antonio M."/>
            <person name="Oren A."/>
            <person name="Chaudhuri R.R."/>
            <person name="La Ragione R."/>
            <person name="Hildebrand F."/>
            <person name="Pallen M.J."/>
        </authorList>
    </citation>
    <scope>NUCLEOTIDE SEQUENCE</scope>
    <source>
        <strain evidence="1">CHK178-16964</strain>
    </source>
</reference>
<dbReference type="EMBL" id="DWZA01000104">
    <property type="protein sequence ID" value="HJA72402.1"/>
    <property type="molecule type" value="Genomic_DNA"/>
</dbReference>
<reference evidence="1" key="2">
    <citation type="submission" date="2021-04" db="EMBL/GenBank/DDBJ databases">
        <authorList>
            <person name="Gilroy R."/>
        </authorList>
    </citation>
    <scope>NUCLEOTIDE SEQUENCE</scope>
    <source>
        <strain evidence="1">CHK178-16964</strain>
    </source>
</reference>
<organism evidence="1 2">
    <name type="scientific">Candidatus Lachnoclostridium stercoravium</name>
    <dbReference type="NCBI Taxonomy" id="2838633"/>
    <lineage>
        <taxon>Bacteria</taxon>
        <taxon>Bacillati</taxon>
        <taxon>Bacillota</taxon>
        <taxon>Clostridia</taxon>
        <taxon>Lachnospirales</taxon>
        <taxon>Lachnospiraceae</taxon>
    </lineage>
</organism>
<gene>
    <name evidence="1" type="ORF">IAA07_12665</name>
</gene>
<sequence>MTQVELAGKIGNDLLNIVKVYLKGQLTMDELSMILGRDRTEEVKKYMVSAAGEA</sequence>